<proteinExistence type="predicted"/>
<dbReference type="Pfam" id="PF11743">
    <property type="entry name" value="DUF3301"/>
    <property type="match status" value="1"/>
</dbReference>
<evidence type="ECO:0000313" key="1">
    <source>
        <dbReference type="EMBL" id="QNK00394.1"/>
    </source>
</evidence>
<dbReference type="EMBL" id="CP060412">
    <property type="protein sequence ID" value="QNK00394.1"/>
    <property type="molecule type" value="Genomic_DNA"/>
</dbReference>
<accession>A0A7G8Q0T6</accession>
<dbReference type="KEGG" id="dtl:H8F01_14925"/>
<dbReference type="Proteomes" id="UP000515873">
    <property type="component" value="Chromosome"/>
</dbReference>
<dbReference type="InterPro" id="IPR021732">
    <property type="entry name" value="DUF3301"/>
</dbReference>
<name>A0A7G8Q0T6_9GAMM</name>
<dbReference type="AlphaFoldDB" id="A0A7G8Q0T6"/>
<keyword evidence="2" id="KW-1185">Reference proteome</keyword>
<reference evidence="1 2" key="1">
    <citation type="submission" date="2020-08" db="EMBL/GenBank/DDBJ databases">
        <title>Dyella sp. G9 isolated from forest soil.</title>
        <authorList>
            <person name="Fu J."/>
            <person name="Qiu L."/>
        </authorList>
    </citation>
    <scope>NUCLEOTIDE SEQUENCE [LARGE SCALE GENOMIC DNA]</scope>
    <source>
        <strain evidence="1 2">G9</strain>
    </source>
</reference>
<dbReference type="RefSeq" id="WP_187055872.1">
    <property type="nucleotide sequence ID" value="NZ_CP060412.1"/>
</dbReference>
<evidence type="ECO:0000313" key="2">
    <source>
        <dbReference type="Proteomes" id="UP000515873"/>
    </source>
</evidence>
<organism evidence="1 2">
    <name type="scientific">Dyella telluris</name>
    <dbReference type="NCBI Taxonomy" id="2763498"/>
    <lineage>
        <taxon>Bacteria</taxon>
        <taxon>Pseudomonadati</taxon>
        <taxon>Pseudomonadota</taxon>
        <taxon>Gammaproteobacteria</taxon>
        <taxon>Lysobacterales</taxon>
        <taxon>Rhodanobacteraceae</taxon>
        <taxon>Dyella</taxon>
    </lineage>
</organism>
<gene>
    <name evidence="1" type="ORF">H8F01_14925</name>
</gene>
<protein>
    <submittedName>
        <fullName evidence="1">DUF3301 domain-containing protein</fullName>
    </submittedName>
</protein>
<sequence>MSELSDLFLLLVLLAIIGLWLKLARGREQATHEARMQCRQHGLQLLDESVGLRGVHLLRQHGQLLLERCYTFEVSIDGNDREPGKLWLIGHTLSGISLPTIQSHLPGLLTEHVPPPATDNVIPLRPRLRKDNTLH</sequence>